<evidence type="ECO:0000256" key="2">
    <source>
        <dbReference type="ARBA" id="ARBA00022679"/>
    </source>
</evidence>
<reference evidence="6" key="1">
    <citation type="submission" date="2023-06" db="EMBL/GenBank/DDBJ databases">
        <title>Genome sequence of Nocardioides sp. SOB44.</title>
        <authorList>
            <person name="Zhang G."/>
        </authorList>
    </citation>
    <scope>NUCLEOTIDE SEQUENCE</scope>
    <source>
        <strain evidence="6">SOB44</strain>
    </source>
</reference>
<evidence type="ECO:0000256" key="4">
    <source>
        <dbReference type="PROSITE-ProRule" id="PRU01024"/>
    </source>
</evidence>
<evidence type="ECO:0000256" key="1">
    <source>
        <dbReference type="ARBA" id="ARBA00022603"/>
    </source>
</evidence>
<feature type="binding site" evidence="4">
    <location>
        <position position="276"/>
    </location>
    <ligand>
        <name>S-adenosyl-L-methionine</name>
        <dbReference type="ChEBI" id="CHEBI:59789"/>
    </ligand>
</feature>
<feature type="binding site" evidence="4">
    <location>
        <position position="323"/>
    </location>
    <ligand>
        <name>S-adenosyl-L-methionine</name>
        <dbReference type="ChEBI" id="CHEBI:59789"/>
    </ligand>
</feature>
<evidence type="ECO:0000256" key="3">
    <source>
        <dbReference type="ARBA" id="ARBA00022691"/>
    </source>
</evidence>
<keyword evidence="1 4" id="KW-0489">Methyltransferase</keyword>
<dbReference type="NCBIfam" id="NF002909">
    <property type="entry name" value="PRK03522.2-1"/>
    <property type="match status" value="1"/>
</dbReference>
<dbReference type="Gene3D" id="3.40.50.150">
    <property type="entry name" value="Vaccinia Virus protein VP39"/>
    <property type="match status" value="1"/>
</dbReference>
<name>A0ABT8TTT8_9ACTN</name>
<keyword evidence="2 4" id="KW-0808">Transferase</keyword>
<dbReference type="CDD" id="cd02440">
    <property type="entry name" value="AdoMet_MTases"/>
    <property type="match status" value="1"/>
</dbReference>
<feature type="active site" description="Nucleophile" evidence="4">
    <location>
        <position position="350"/>
    </location>
</feature>
<proteinExistence type="inferred from homology"/>
<dbReference type="Pfam" id="PF05958">
    <property type="entry name" value="tRNA_U5-meth_tr"/>
    <property type="match status" value="2"/>
</dbReference>
<feature type="binding site" evidence="4">
    <location>
        <position position="226"/>
    </location>
    <ligand>
        <name>S-adenosyl-L-methionine</name>
        <dbReference type="ChEBI" id="CHEBI:59789"/>
    </ligand>
</feature>
<dbReference type="SUPFAM" id="SSF53335">
    <property type="entry name" value="S-adenosyl-L-methionine-dependent methyltransferases"/>
    <property type="match status" value="1"/>
</dbReference>
<keyword evidence="7" id="KW-1185">Reference proteome</keyword>
<feature type="binding site" evidence="4">
    <location>
        <position position="255"/>
    </location>
    <ligand>
        <name>S-adenosyl-L-methionine</name>
        <dbReference type="ChEBI" id="CHEBI:59789"/>
    </ligand>
</feature>
<feature type="active site" evidence="5">
    <location>
        <position position="350"/>
    </location>
</feature>
<dbReference type="PANTHER" id="PTHR11061">
    <property type="entry name" value="RNA M5U METHYLTRANSFERASE"/>
    <property type="match status" value="1"/>
</dbReference>
<comment type="similarity">
    <text evidence="4">Belongs to the class I-like SAM-binding methyltransferase superfamily. RNA M5U methyltransferase family.</text>
</comment>
<protein>
    <submittedName>
        <fullName evidence="6">23S rRNA (Uracil(747)-C(5))-methyltransferase RlmC</fullName>
    </submittedName>
</protein>
<evidence type="ECO:0000256" key="5">
    <source>
        <dbReference type="PROSITE-ProRule" id="PRU10015"/>
    </source>
</evidence>
<dbReference type="PROSITE" id="PS51687">
    <property type="entry name" value="SAM_MT_RNA_M5U"/>
    <property type="match status" value="1"/>
</dbReference>
<accession>A0ABT8TTT8</accession>
<dbReference type="InterPro" id="IPR029063">
    <property type="entry name" value="SAM-dependent_MTases_sf"/>
</dbReference>
<dbReference type="Proteomes" id="UP001168363">
    <property type="component" value="Unassembled WGS sequence"/>
</dbReference>
<evidence type="ECO:0000313" key="6">
    <source>
        <dbReference type="EMBL" id="MDO3397375.1"/>
    </source>
</evidence>
<sequence>MLGRVGSHPVQCDYFDAGACASCTWMGRAYADQVADKQRHVEQVLAPALEGRAPVAWLPPATGPEEGFRNKAKMVVAGTVDAPTLGILGADGRGVDLRHCGLHEPGLHDALPVLAEHVVRARLAPYDVGSRRGELKHLLVTRSPDGELMVRWVLRSTEPEARLRKHLGWLLERLPVAVASINVQPEHKAVLEGEREIVLTEQSTLTMRLDVGEGLRLHLRPQSFFQTNTTVATALYEQARAWVSETEPASVWDLYSGVGGFALALAGPHRSVTGVEIAPEAVASAQLSAAEAGLDRARFVAADATAWALEQPPATHPDLVVVNPPRRGIGPALTGWLESSGVRDVLYSSCNATSLARDLAALPSYDVEAARLLDMFPQTTHHEVLVRLRRR</sequence>
<gene>
    <name evidence="6" type="primary">rlmC</name>
    <name evidence="6" type="ORF">QWJ41_16740</name>
</gene>
<dbReference type="InterPro" id="IPR010280">
    <property type="entry name" value="U5_MeTrfase_fam"/>
</dbReference>
<dbReference type="PROSITE" id="PS01230">
    <property type="entry name" value="TRMA_1"/>
    <property type="match status" value="1"/>
</dbReference>
<dbReference type="InterPro" id="IPR030390">
    <property type="entry name" value="MeTrfase_TrmA_AS"/>
</dbReference>
<comment type="caution">
    <text evidence="6">The sequence shown here is derived from an EMBL/GenBank/DDBJ whole genome shotgun (WGS) entry which is preliminary data.</text>
</comment>
<organism evidence="6 7">
    <name type="scientific">Nocardioides cremeus</name>
    <dbReference type="NCBI Taxonomy" id="3058044"/>
    <lineage>
        <taxon>Bacteria</taxon>
        <taxon>Bacillati</taxon>
        <taxon>Actinomycetota</taxon>
        <taxon>Actinomycetes</taxon>
        <taxon>Propionibacteriales</taxon>
        <taxon>Nocardioidaceae</taxon>
        <taxon>Nocardioides</taxon>
    </lineage>
</organism>
<keyword evidence="3 4" id="KW-0949">S-adenosyl-L-methionine</keyword>
<evidence type="ECO:0000313" key="7">
    <source>
        <dbReference type="Proteomes" id="UP001168363"/>
    </source>
</evidence>
<dbReference type="Gene3D" id="2.40.50.1070">
    <property type="match status" value="1"/>
</dbReference>
<dbReference type="EMBL" id="JAULSC010000020">
    <property type="protein sequence ID" value="MDO3397375.1"/>
    <property type="molecule type" value="Genomic_DNA"/>
</dbReference>
<dbReference type="PANTHER" id="PTHR11061:SF30">
    <property type="entry name" value="TRNA (URACIL(54)-C(5))-METHYLTRANSFERASE"/>
    <property type="match status" value="1"/>
</dbReference>